<gene>
    <name evidence="8" type="ORF">NA56DRAFT_643066</name>
</gene>
<evidence type="ECO:0000313" key="9">
    <source>
        <dbReference type="Proteomes" id="UP000235672"/>
    </source>
</evidence>
<evidence type="ECO:0000256" key="5">
    <source>
        <dbReference type="ARBA" id="ARBA00026235"/>
    </source>
</evidence>
<dbReference type="PANTHER" id="PTHR13675">
    <property type="entry name" value="LYR MOTIF-CONTAINING PROTEIN 2"/>
    <property type="match status" value="1"/>
</dbReference>
<dbReference type="InterPro" id="IPR045293">
    <property type="entry name" value="Complex1_LYR_LYRM2"/>
</dbReference>
<dbReference type="CDD" id="cd20262">
    <property type="entry name" value="Complex1_LYR_LYRM2"/>
    <property type="match status" value="1"/>
</dbReference>
<proteinExistence type="inferred from homology"/>
<organism evidence="8 9">
    <name type="scientific">Hyaloscypha hepaticicola</name>
    <dbReference type="NCBI Taxonomy" id="2082293"/>
    <lineage>
        <taxon>Eukaryota</taxon>
        <taxon>Fungi</taxon>
        <taxon>Dikarya</taxon>
        <taxon>Ascomycota</taxon>
        <taxon>Pezizomycotina</taxon>
        <taxon>Leotiomycetes</taxon>
        <taxon>Helotiales</taxon>
        <taxon>Hyaloscyphaceae</taxon>
        <taxon>Hyaloscypha</taxon>
    </lineage>
</organism>
<feature type="domain" description="Complex 1 LYR protein" evidence="7">
    <location>
        <begin position="38"/>
        <end position="94"/>
    </location>
</feature>
<name>A0A2J6QE19_9HELO</name>
<protein>
    <recommendedName>
        <fullName evidence="5">LYR motif-containing protein 2</fullName>
    </recommendedName>
</protein>
<dbReference type="EMBL" id="KZ613472">
    <property type="protein sequence ID" value="PMD24497.1"/>
    <property type="molecule type" value="Genomic_DNA"/>
</dbReference>
<dbReference type="Proteomes" id="UP000235672">
    <property type="component" value="Unassembled WGS sequence"/>
</dbReference>
<evidence type="ECO:0000259" key="7">
    <source>
        <dbReference type="Pfam" id="PF05347"/>
    </source>
</evidence>
<dbReference type="InterPro" id="IPR008011">
    <property type="entry name" value="Complex1_LYR_dom"/>
</dbReference>
<dbReference type="STRING" id="1745343.A0A2J6QE19"/>
<keyword evidence="4" id="KW-0496">Mitochondrion</keyword>
<evidence type="ECO:0000256" key="2">
    <source>
        <dbReference type="ARBA" id="ARBA00009508"/>
    </source>
</evidence>
<accession>A0A2J6QE19</accession>
<sequence length="103" mass="12236">MLFQPRSCIIRGFASQAKKRPSRLDSTISLDHFLQRGRALSLWRTIVRGCRRISDSNTREETLRFARDEFKRNKEVKDIVQIRYLISTGKTQWESMERYIDGL</sequence>
<evidence type="ECO:0000256" key="6">
    <source>
        <dbReference type="ARBA" id="ARBA00044735"/>
    </source>
</evidence>
<comment type="function">
    <text evidence="6">Involved in efficient integration of the N-module into mitochondrial respiratory chain complex I.</text>
</comment>
<evidence type="ECO:0000256" key="3">
    <source>
        <dbReference type="ARBA" id="ARBA00022946"/>
    </source>
</evidence>
<dbReference type="Pfam" id="PF05347">
    <property type="entry name" value="Complex1_LYR"/>
    <property type="match status" value="1"/>
</dbReference>
<comment type="similarity">
    <text evidence="2">Belongs to the complex I LYR family.</text>
</comment>
<dbReference type="AlphaFoldDB" id="A0A2J6QE19"/>
<keyword evidence="9" id="KW-1185">Reference proteome</keyword>
<keyword evidence="3" id="KW-0809">Transit peptide</keyword>
<dbReference type="GO" id="GO:0005739">
    <property type="term" value="C:mitochondrion"/>
    <property type="evidence" value="ECO:0007669"/>
    <property type="project" value="UniProtKB-SubCell"/>
</dbReference>
<evidence type="ECO:0000313" key="8">
    <source>
        <dbReference type="EMBL" id="PMD24497.1"/>
    </source>
</evidence>
<reference evidence="8 9" key="1">
    <citation type="submission" date="2016-05" db="EMBL/GenBank/DDBJ databases">
        <title>A degradative enzymes factory behind the ericoid mycorrhizal symbiosis.</title>
        <authorList>
            <consortium name="DOE Joint Genome Institute"/>
            <person name="Martino E."/>
            <person name="Morin E."/>
            <person name="Grelet G."/>
            <person name="Kuo A."/>
            <person name="Kohler A."/>
            <person name="Daghino S."/>
            <person name="Barry K."/>
            <person name="Choi C."/>
            <person name="Cichocki N."/>
            <person name="Clum A."/>
            <person name="Copeland A."/>
            <person name="Hainaut M."/>
            <person name="Haridas S."/>
            <person name="Labutti K."/>
            <person name="Lindquist E."/>
            <person name="Lipzen A."/>
            <person name="Khouja H.-R."/>
            <person name="Murat C."/>
            <person name="Ohm R."/>
            <person name="Olson A."/>
            <person name="Spatafora J."/>
            <person name="Veneault-Fourrey C."/>
            <person name="Henrissat B."/>
            <person name="Grigoriev I."/>
            <person name="Martin F."/>
            <person name="Perotto S."/>
        </authorList>
    </citation>
    <scope>NUCLEOTIDE SEQUENCE [LARGE SCALE GENOMIC DNA]</scope>
    <source>
        <strain evidence="8 9">UAMH 7357</strain>
    </source>
</reference>
<dbReference type="PANTHER" id="PTHR13675:SF0">
    <property type="entry name" value="LYR MOTIF-CONTAINING PROTEIN 2"/>
    <property type="match status" value="1"/>
</dbReference>
<evidence type="ECO:0000256" key="4">
    <source>
        <dbReference type="ARBA" id="ARBA00023128"/>
    </source>
</evidence>
<dbReference type="OrthoDB" id="74240at2759"/>
<evidence type="ECO:0000256" key="1">
    <source>
        <dbReference type="ARBA" id="ARBA00004173"/>
    </source>
</evidence>
<comment type="subcellular location">
    <subcellularLocation>
        <location evidence="1">Mitochondrion</location>
    </subcellularLocation>
</comment>